<evidence type="ECO:0000313" key="1">
    <source>
        <dbReference type="EMBL" id="ACS80172.1"/>
    </source>
</evidence>
<dbReference type="InterPro" id="IPR008861">
    <property type="entry name" value="GpX-like"/>
</dbReference>
<dbReference type="KEGG" id="dsa:Desal_2112"/>
<dbReference type="InterPro" id="IPR036779">
    <property type="entry name" value="LysM_dom_sf"/>
</dbReference>
<dbReference type="RefSeq" id="WP_015851988.1">
    <property type="nucleotide sequence ID" value="NC_012881.1"/>
</dbReference>
<name>C6BVW9_MARSD</name>
<dbReference type="OrthoDB" id="8759063at2"/>
<dbReference type="STRING" id="526222.Desal_2112"/>
<dbReference type="eggNOG" id="COG5004">
    <property type="taxonomic scope" value="Bacteria"/>
</dbReference>
<sequence length="67" mass="7279">MIIYTTKDGDMLDHICWKHYGTESAVPEVLEANPGLVDLGAVLEAGVEIILPEIATPEPDQGTSLWD</sequence>
<organism evidence="1 2">
    <name type="scientific">Maridesulfovibrio salexigens (strain ATCC 14822 / DSM 2638 / NCIMB 8403 / VKM B-1763)</name>
    <name type="common">Desulfovibrio salexigens</name>
    <dbReference type="NCBI Taxonomy" id="526222"/>
    <lineage>
        <taxon>Bacteria</taxon>
        <taxon>Pseudomonadati</taxon>
        <taxon>Thermodesulfobacteriota</taxon>
        <taxon>Desulfovibrionia</taxon>
        <taxon>Desulfovibrionales</taxon>
        <taxon>Desulfovibrionaceae</taxon>
        <taxon>Maridesulfovibrio</taxon>
    </lineage>
</organism>
<dbReference type="Gene3D" id="3.10.350.10">
    <property type="entry name" value="LysM domain"/>
    <property type="match status" value="1"/>
</dbReference>
<dbReference type="EMBL" id="CP001649">
    <property type="protein sequence ID" value="ACS80172.1"/>
    <property type="molecule type" value="Genomic_DNA"/>
</dbReference>
<keyword evidence="2" id="KW-1185">Reference proteome</keyword>
<reference evidence="1 2" key="1">
    <citation type="submission" date="2009-06" db="EMBL/GenBank/DDBJ databases">
        <title>Complete sequence of Desulfovibrio salexigens DSM 2638.</title>
        <authorList>
            <consortium name="US DOE Joint Genome Institute"/>
            <person name="Lucas S."/>
            <person name="Copeland A."/>
            <person name="Lapidus A."/>
            <person name="Glavina del Rio T."/>
            <person name="Tice H."/>
            <person name="Bruce D."/>
            <person name="Goodwin L."/>
            <person name="Pitluck S."/>
            <person name="Munk A.C."/>
            <person name="Brettin T."/>
            <person name="Detter J.C."/>
            <person name="Han C."/>
            <person name="Tapia R."/>
            <person name="Larimer F."/>
            <person name="Land M."/>
            <person name="Hauser L."/>
            <person name="Kyrpides N."/>
            <person name="Anderson I."/>
            <person name="Wall J.D."/>
            <person name="Arkin A.P."/>
            <person name="Dehal P."/>
            <person name="Chivian D."/>
            <person name="Giles B."/>
            <person name="Hazen T.C."/>
        </authorList>
    </citation>
    <scope>NUCLEOTIDE SEQUENCE [LARGE SCALE GENOMIC DNA]</scope>
    <source>
        <strain evidence="2">ATCC 14822 / DSM 2638 / NCIMB 8403 / VKM B-1763</strain>
    </source>
</reference>
<dbReference type="Pfam" id="PF05489">
    <property type="entry name" value="Phage_tail_X"/>
    <property type="match status" value="1"/>
</dbReference>
<dbReference type="Proteomes" id="UP000002601">
    <property type="component" value="Chromosome"/>
</dbReference>
<gene>
    <name evidence="1" type="ordered locus">Desal_2112</name>
</gene>
<accession>C6BVW9</accession>
<evidence type="ECO:0000313" key="2">
    <source>
        <dbReference type="Proteomes" id="UP000002601"/>
    </source>
</evidence>
<dbReference type="HOGENOM" id="CLU_175462_1_0_7"/>
<protein>
    <submittedName>
        <fullName evidence="1">Tail X family protein</fullName>
    </submittedName>
</protein>
<proteinExistence type="predicted"/>
<dbReference type="AlphaFoldDB" id="C6BVW9"/>